<proteinExistence type="predicted"/>
<dbReference type="Proteomes" id="UP000035680">
    <property type="component" value="Unassembled WGS sequence"/>
</dbReference>
<evidence type="ECO:0000313" key="2">
    <source>
        <dbReference type="WBParaSite" id="SVE_0721800.1"/>
    </source>
</evidence>
<keyword evidence="1" id="KW-1185">Reference proteome</keyword>
<sequence>METFGWKGKKTYKKPSFNPLHHERLLFQLFVVDAYTAIGRNCLNYFIKLNKELKQKNNKQIEDLLEDYLIDDEDNKEAVKKKKELNFLAVTLYTHKSNDDKIAADVIETVDLKDEIKLHIDVRYADIKVLSILNFLKRNTKEHLDVNSFLSIIKIKLSDDNVTVFKAMTMVLAKEYADLKTSIGSVVTENEENENLFTPQKFSQLVIKTIRTIPEDSLHATLSMENLNFTKPKFPPLPILQQKENLITFIEKNINRFAGLTEQEGIATFLEFLEEPKFIAYKDIKTDKMVTSDAVLKECISRYDPNMTPQRRVIKLKQILQRQLIYERYSKHLHK</sequence>
<dbReference type="AlphaFoldDB" id="A0A0K0FED9"/>
<reference evidence="1" key="1">
    <citation type="submission" date="2014-07" db="EMBL/GenBank/DDBJ databases">
        <authorList>
            <person name="Martin A.A"/>
            <person name="De Silva N."/>
        </authorList>
    </citation>
    <scope>NUCLEOTIDE SEQUENCE</scope>
</reference>
<protein>
    <submittedName>
        <fullName evidence="2">DUF4806 domain-containing protein</fullName>
    </submittedName>
</protein>
<name>A0A0K0FED9_STRVS</name>
<accession>A0A0K0FED9</accession>
<reference evidence="2" key="2">
    <citation type="submission" date="2015-08" db="UniProtKB">
        <authorList>
            <consortium name="WormBaseParasite"/>
        </authorList>
    </citation>
    <scope>IDENTIFICATION</scope>
</reference>
<dbReference type="WBParaSite" id="SVE_0721800.1">
    <property type="protein sequence ID" value="SVE_0721800.1"/>
    <property type="gene ID" value="SVE_0721800"/>
</dbReference>
<evidence type="ECO:0000313" key="1">
    <source>
        <dbReference type="Proteomes" id="UP000035680"/>
    </source>
</evidence>
<organism evidence="1 2">
    <name type="scientific">Strongyloides venezuelensis</name>
    <name type="common">Threadworm</name>
    <dbReference type="NCBI Taxonomy" id="75913"/>
    <lineage>
        <taxon>Eukaryota</taxon>
        <taxon>Metazoa</taxon>
        <taxon>Ecdysozoa</taxon>
        <taxon>Nematoda</taxon>
        <taxon>Chromadorea</taxon>
        <taxon>Rhabditida</taxon>
        <taxon>Tylenchina</taxon>
        <taxon>Panagrolaimomorpha</taxon>
        <taxon>Strongyloidoidea</taxon>
        <taxon>Strongyloididae</taxon>
        <taxon>Strongyloides</taxon>
    </lineage>
</organism>